<dbReference type="GeneID" id="586246"/>
<evidence type="ECO:0000256" key="1">
    <source>
        <dbReference type="ARBA" id="ARBA00022723"/>
    </source>
</evidence>
<dbReference type="InterPro" id="IPR022776">
    <property type="entry name" value="TRM13/UPF0224_CHHC_Znf_dom"/>
</dbReference>
<feature type="domain" description="CHHC U11-48K-type" evidence="5">
    <location>
        <begin position="40"/>
        <end position="67"/>
    </location>
</feature>
<proteinExistence type="predicted"/>
<evidence type="ECO:0000259" key="5">
    <source>
        <dbReference type="PROSITE" id="PS51800"/>
    </source>
</evidence>
<feature type="domain" description="CHHC U11-48K-type" evidence="5">
    <location>
        <begin position="72"/>
        <end position="99"/>
    </location>
</feature>
<protein>
    <recommendedName>
        <fullName evidence="5">CHHC U11-48K-type domain-containing protein</fullName>
    </recommendedName>
</protein>
<sequence length="322" mass="35503">MPGRRGVFDTIMSKEDYMQPEQKAVPVKLAASSIKDPDELIECPYDKVHRIRLSRFPMHLLKCRKNYVGREMYTCPFNACHLVPAPEARHHIANCPDKGCVEKDMVRGYDMNNTYCRGYTKVPSYRRSEDYHHESSENWDEEIQTNRSREYWGPEGEGANGGSQNLPQAKGRGAPRAVGHTRTQQQMEMRLPRQPAQAVAAAQQRHQQFQQQQHDTIPTPDPQVNGAAAAPVQPSAVAGLGRGQVKGRVMAANLWGASQQNQASPKPGGLAQSSWGQQQTSSTENGSSGPPSLDDDDFPALGAQPAHIGLGRGLGRGNMLVR</sequence>
<keyword evidence="7" id="KW-1185">Reference proteome</keyword>
<dbReference type="OMA" id="WDIEDNT"/>
<name>A0A7M7N2A8_STRPU</name>
<feature type="region of interest" description="Disordered" evidence="4">
    <location>
        <begin position="150"/>
        <end position="230"/>
    </location>
</feature>
<dbReference type="InterPro" id="IPR051591">
    <property type="entry name" value="UPF0224_FAM112_RNA_Proc"/>
</dbReference>
<feature type="compositionally biased region" description="Low complexity" evidence="4">
    <location>
        <begin position="194"/>
        <end position="213"/>
    </location>
</feature>
<dbReference type="Proteomes" id="UP000007110">
    <property type="component" value="Unassembled WGS sequence"/>
</dbReference>
<dbReference type="EnsemblMetazoa" id="XM_786035">
    <property type="protein sequence ID" value="XP_791128"/>
    <property type="gene ID" value="LOC586246"/>
</dbReference>
<dbReference type="SUPFAM" id="SSF57667">
    <property type="entry name" value="beta-beta-alpha zinc fingers"/>
    <property type="match status" value="1"/>
</dbReference>
<dbReference type="Pfam" id="PF05253">
    <property type="entry name" value="zf-U11-48K"/>
    <property type="match status" value="2"/>
</dbReference>
<evidence type="ECO:0000256" key="4">
    <source>
        <dbReference type="SAM" id="MobiDB-lite"/>
    </source>
</evidence>
<organism evidence="6 7">
    <name type="scientific">Strongylocentrotus purpuratus</name>
    <name type="common">Purple sea urchin</name>
    <dbReference type="NCBI Taxonomy" id="7668"/>
    <lineage>
        <taxon>Eukaryota</taxon>
        <taxon>Metazoa</taxon>
        <taxon>Echinodermata</taxon>
        <taxon>Eleutherozoa</taxon>
        <taxon>Echinozoa</taxon>
        <taxon>Echinoidea</taxon>
        <taxon>Euechinoidea</taxon>
        <taxon>Echinacea</taxon>
        <taxon>Camarodonta</taxon>
        <taxon>Echinidea</taxon>
        <taxon>Strongylocentrotidae</taxon>
        <taxon>Strongylocentrotus</taxon>
    </lineage>
</organism>
<evidence type="ECO:0000256" key="2">
    <source>
        <dbReference type="ARBA" id="ARBA00022771"/>
    </source>
</evidence>
<accession>A0A7M7N2A8</accession>
<evidence type="ECO:0000256" key="3">
    <source>
        <dbReference type="ARBA" id="ARBA00022833"/>
    </source>
</evidence>
<dbReference type="InParanoid" id="A0A7M7N2A8"/>
<keyword evidence="2" id="KW-0863">Zinc-finger</keyword>
<dbReference type="PROSITE" id="PS51800">
    <property type="entry name" value="ZF_CHHC_U11_48K"/>
    <property type="match status" value="2"/>
</dbReference>
<keyword evidence="3" id="KW-0862">Zinc</keyword>
<dbReference type="EnsemblMetazoa" id="XM_030974047">
    <property type="protein sequence ID" value="XP_030829907"/>
    <property type="gene ID" value="LOC586246"/>
</dbReference>
<keyword evidence="1" id="KW-0479">Metal-binding</keyword>
<dbReference type="RefSeq" id="XP_791128.2">
    <property type="nucleotide sequence ID" value="XM_786035.4"/>
</dbReference>
<evidence type="ECO:0000313" key="7">
    <source>
        <dbReference type="Proteomes" id="UP000007110"/>
    </source>
</evidence>
<feature type="compositionally biased region" description="Low complexity" evidence="4">
    <location>
        <begin position="272"/>
        <end position="283"/>
    </location>
</feature>
<reference evidence="6" key="2">
    <citation type="submission" date="2021-01" db="UniProtKB">
        <authorList>
            <consortium name="EnsemblMetazoa"/>
        </authorList>
    </citation>
    <scope>IDENTIFICATION</scope>
</reference>
<dbReference type="GO" id="GO:0008270">
    <property type="term" value="F:zinc ion binding"/>
    <property type="evidence" value="ECO:0007669"/>
    <property type="project" value="UniProtKB-KW"/>
</dbReference>
<dbReference type="PANTHER" id="PTHR21402">
    <property type="entry name" value="GAMETOCYTE SPECIFIC FACTOR 1-RELATED"/>
    <property type="match status" value="1"/>
</dbReference>
<dbReference type="InterPro" id="IPR036236">
    <property type="entry name" value="Znf_C2H2_sf"/>
</dbReference>
<dbReference type="AlphaFoldDB" id="A0A7M7N2A8"/>
<dbReference type="RefSeq" id="XP_030829907.1">
    <property type="nucleotide sequence ID" value="XM_030974047.1"/>
</dbReference>
<dbReference type="PANTHER" id="PTHR21402:SF5">
    <property type="entry name" value="GAMETOCYTE SPECIFIC FACTOR 1"/>
    <property type="match status" value="1"/>
</dbReference>
<reference evidence="7" key="1">
    <citation type="submission" date="2015-02" db="EMBL/GenBank/DDBJ databases">
        <title>Genome sequencing for Strongylocentrotus purpuratus.</title>
        <authorList>
            <person name="Murali S."/>
            <person name="Liu Y."/>
            <person name="Vee V."/>
            <person name="English A."/>
            <person name="Wang M."/>
            <person name="Skinner E."/>
            <person name="Han Y."/>
            <person name="Muzny D.M."/>
            <person name="Worley K.C."/>
            <person name="Gibbs R.A."/>
        </authorList>
    </citation>
    <scope>NUCLEOTIDE SEQUENCE</scope>
</reference>
<feature type="region of interest" description="Disordered" evidence="4">
    <location>
        <begin position="259"/>
        <end position="322"/>
    </location>
</feature>
<dbReference type="OrthoDB" id="10069248at2759"/>
<evidence type="ECO:0000313" key="6">
    <source>
        <dbReference type="EnsemblMetazoa" id="XP_030829907"/>
    </source>
</evidence>